<dbReference type="Gene3D" id="1.10.287.470">
    <property type="entry name" value="Helix hairpin bin"/>
    <property type="match status" value="1"/>
</dbReference>
<gene>
    <name evidence="4" type="ORF">SAMN05216324_10960</name>
</gene>
<keyword evidence="2" id="KW-0812">Transmembrane</keyword>
<feature type="coiled-coil region" evidence="1">
    <location>
        <begin position="114"/>
        <end position="141"/>
    </location>
</feature>
<feature type="transmembrane region" description="Helical" evidence="2">
    <location>
        <begin position="6"/>
        <end position="25"/>
    </location>
</feature>
<proteinExistence type="predicted"/>
<protein>
    <submittedName>
        <fullName evidence="4">HlyD family secretion protein</fullName>
    </submittedName>
</protein>
<keyword evidence="2" id="KW-1133">Transmembrane helix</keyword>
<feature type="coiled-coil region" evidence="1">
    <location>
        <begin position="181"/>
        <end position="208"/>
    </location>
</feature>
<name>A0A1K2ISZ4_9FLAO</name>
<keyword evidence="1" id="KW-0175">Coiled coil</keyword>
<dbReference type="InterPro" id="IPR050739">
    <property type="entry name" value="MFP"/>
</dbReference>
<reference evidence="5" key="1">
    <citation type="submission" date="2016-10" db="EMBL/GenBank/DDBJ databases">
        <authorList>
            <person name="Varghese N."/>
            <person name="Submissions S."/>
        </authorList>
    </citation>
    <scope>NUCLEOTIDE SEQUENCE [LARGE SCALE GENOMIC DNA]</scope>
    <source>
        <strain evidence="5">SUR2</strain>
    </source>
</reference>
<dbReference type="EMBL" id="FPKW01000009">
    <property type="protein sequence ID" value="SFZ95312.1"/>
    <property type="molecule type" value="Genomic_DNA"/>
</dbReference>
<dbReference type="PANTHER" id="PTHR30386:SF28">
    <property type="entry name" value="EXPORTED PROTEIN"/>
    <property type="match status" value="1"/>
</dbReference>
<dbReference type="STRING" id="1612149.SAMN05216324_10960"/>
<dbReference type="Proteomes" id="UP000182034">
    <property type="component" value="Unassembled WGS sequence"/>
</dbReference>
<keyword evidence="5" id="KW-1185">Reference proteome</keyword>
<sequence length="361" mass="41228">MLKKNIIYNSILLIILLFLGALPFVKIPISSSSRGIIVPIRVNTKLNAIINGKIIKNNLVKNNQFIKQGDTLIIVTTEQLDTQKSLQNSQNSDYSAQLQDLNRLAKGQYSGLQTGQYQKELSAMQEKIAQVQTQLSLAQKDFDRAVTLYNQGVIPKAEYDKYYYDYQGLKRQISGIREQQIAQWQAQKREMERQIRSLGSEVQRINQEQKNYIITAPSSGRLVNFSGVQEGNFLVQGQSIGEISPEQSLVAECVVSPKDIGFINIGQKVKFQADSYNYNQWGLLEGKVIDIDRNVTVNQQTGETYFHVVCKLDKDFLQLKNGYKGKISKGMTFTARFYLVERTLWQLLFDRVDDWFNPNLS</sequence>
<dbReference type="PANTHER" id="PTHR30386">
    <property type="entry name" value="MEMBRANE FUSION SUBUNIT OF EMRAB-TOLC MULTIDRUG EFFLUX PUMP"/>
    <property type="match status" value="1"/>
</dbReference>
<dbReference type="RefSeq" id="WP_072410504.1">
    <property type="nucleotide sequence ID" value="NZ_FPKW01000009.1"/>
</dbReference>
<dbReference type="Pfam" id="PF26002">
    <property type="entry name" value="Beta-barrel_AprE"/>
    <property type="match status" value="1"/>
</dbReference>
<dbReference type="Gene3D" id="2.40.30.170">
    <property type="match status" value="1"/>
</dbReference>
<dbReference type="AlphaFoldDB" id="A0A1K2ISZ4"/>
<keyword evidence="2" id="KW-0472">Membrane</keyword>
<evidence type="ECO:0000313" key="4">
    <source>
        <dbReference type="EMBL" id="SFZ95312.1"/>
    </source>
</evidence>
<feature type="domain" description="AprE-like beta-barrel" evidence="3">
    <location>
        <begin position="249"/>
        <end position="336"/>
    </location>
</feature>
<evidence type="ECO:0000256" key="1">
    <source>
        <dbReference type="SAM" id="Coils"/>
    </source>
</evidence>
<evidence type="ECO:0000313" key="5">
    <source>
        <dbReference type="Proteomes" id="UP000182034"/>
    </source>
</evidence>
<evidence type="ECO:0000259" key="3">
    <source>
        <dbReference type="Pfam" id="PF26002"/>
    </source>
</evidence>
<dbReference type="InterPro" id="IPR058982">
    <property type="entry name" value="Beta-barrel_AprE"/>
</dbReference>
<evidence type="ECO:0000256" key="2">
    <source>
        <dbReference type="SAM" id="Phobius"/>
    </source>
</evidence>
<organism evidence="4 5">
    <name type="scientific">Chryseobacterium limigenitum</name>
    <dbReference type="NCBI Taxonomy" id="1612149"/>
    <lineage>
        <taxon>Bacteria</taxon>
        <taxon>Pseudomonadati</taxon>
        <taxon>Bacteroidota</taxon>
        <taxon>Flavobacteriia</taxon>
        <taxon>Flavobacteriales</taxon>
        <taxon>Weeksellaceae</taxon>
        <taxon>Chryseobacterium group</taxon>
        <taxon>Chryseobacterium</taxon>
    </lineage>
</organism>
<dbReference type="OrthoDB" id="1957187at2"/>
<accession>A0A1K2ISZ4</accession>